<evidence type="ECO:0000313" key="3">
    <source>
        <dbReference type="Proteomes" id="UP001419910"/>
    </source>
</evidence>
<organism evidence="2 3">
    <name type="scientific">Sphingomonas oligophenolica</name>
    <dbReference type="NCBI Taxonomy" id="301154"/>
    <lineage>
        <taxon>Bacteria</taxon>
        <taxon>Pseudomonadati</taxon>
        <taxon>Pseudomonadota</taxon>
        <taxon>Alphaproteobacteria</taxon>
        <taxon>Sphingomonadales</taxon>
        <taxon>Sphingomonadaceae</taxon>
        <taxon>Sphingomonas</taxon>
    </lineage>
</organism>
<keyword evidence="3" id="KW-1185">Reference proteome</keyword>
<sequence>MQTGEMVRRLGQPGGGVAFLGIAAILYGIACFLQGDFAILWQPVPEGLPFRQPLAYLSAGLLVTGGAGLLVARTVRPAAMILLLLFALYDACYLLKLVGPPANPAALLGLAEQSSVVAGSWAILLRMRAGGSAGATTARIAFGICSLVFALAHFSGLKLTASMVPEWMPGGQLFWALATGVGHLAVGLSLIANRLAVPATRLGALMYVCFALLAWLPGAVTHPTEWLRWAGAAISLCMAAALWLVGDLLSARNAEI</sequence>
<proteinExistence type="predicted"/>
<feature type="transmembrane region" description="Helical" evidence="1">
    <location>
        <begin position="53"/>
        <end position="72"/>
    </location>
</feature>
<keyword evidence="1" id="KW-1133">Transmembrane helix</keyword>
<dbReference type="EMBL" id="JBDIME010000009">
    <property type="protein sequence ID" value="MEN2790394.1"/>
    <property type="molecule type" value="Genomic_DNA"/>
</dbReference>
<keyword evidence="1" id="KW-0472">Membrane</keyword>
<dbReference type="RefSeq" id="WP_343889398.1">
    <property type="nucleotide sequence ID" value="NZ_BAAAEH010000021.1"/>
</dbReference>
<protein>
    <recommendedName>
        <fullName evidence="4">DoxX family protein</fullName>
    </recommendedName>
</protein>
<gene>
    <name evidence="2" type="ORF">ABC974_12215</name>
</gene>
<evidence type="ECO:0008006" key="4">
    <source>
        <dbReference type="Google" id="ProtNLM"/>
    </source>
</evidence>
<feature type="transmembrane region" description="Helical" evidence="1">
    <location>
        <begin position="174"/>
        <end position="192"/>
    </location>
</feature>
<name>A0ABU9Y3L3_9SPHN</name>
<feature type="transmembrane region" description="Helical" evidence="1">
    <location>
        <begin position="79"/>
        <end position="99"/>
    </location>
</feature>
<feature type="transmembrane region" description="Helical" evidence="1">
    <location>
        <begin position="105"/>
        <end position="125"/>
    </location>
</feature>
<evidence type="ECO:0000256" key="1">
    <source>
        <dbReference type="SAM" id="Phobius"/>
    </source>
</evidence>
<feature type="transmembrane region" description="Helical" evidence="1">
    <location>
        <begin position="204"/>
        <end position="220"/>
    </location>
</feature>
<feature type="transmembrane region" description="Helical" evidence="1">
    <location>
        <begin position="137"/>
        <end position="154"/>
    </location>
</feature>
<reference evidence="2 3" key="1">
    <citation type="submission" date="2024-05" db="EMBL/GenBank/DDBJ databases">
        <authorList>
            <person name="Liu Q."/>
            <person name="Xin Y.-H."/>
        </authorList>
    </citation>
    <scope>NUCLEOTIDE SEQUENCE [LARGE SCALE GENOMIC DNA]</scope>
    <source>
        <strain evidence="2 3">CGMCC 1.10181</strain>
    </source>
</reference>
<dbReference type="Proteomes" id="UP001419910">
    <property type="component" value="Unassembled WGS sequence"/>
</dbReference>
<feature type="transmembrane region" description="Helical" evidence="1">
    <location>
        <begin position="226"/>
        <end position="246"/>
    </location>
</feature>
<accession>A0ABU9Y3L3</accession>
<feature type="transmembrane region" description="Helical" evidence="1">
    <location>
        <begin position="16"/>
        <end position="41"/>
    </location>
</feature>
<evidence type="ECO:0000313" key="2">
    <source>
        <dbReference type="EMBL" id="MEN2790394.1"/>
    </source>
</evidence>
<comment type="caution">
    <text evidence="2">The sequence shown here is derived from an EMBL/GenBank/DDBJ whole genome shotgun (WGS) entry which is preliminary data.</text>
</comment>
<keyword evidence="1" id="KW-0812">Transmembrane</keyword>